<evidence type="ECO:0000313" key="3">
    <source>
        <dbReference type="Proteomes" id="UP000241771"/>
    </source>
</evidence>
<sequence>MHTEGSWLYRLSLIDFQPLFMSLAPTSVGMLLFALNRKKMWLAKLSLAGMVLAVIFLVLFQYLDYKYLESCLMQGEGYNPFHNTCIKLSE</sequence>
<keyword evidence="3" id="KW-1185">Reference proteome</keyword>
<dbReference type="EMBL" id="PYMA01000003">
    <property type="protein sequence ID" value="PSW20663.1"/>
    <property type="molecule type" value="Genomic_DNA"/>
</dbReference>
<name>A0A2T3NWI8_9GAMM</name>
<gene>
    <name evidence="2" type="ORF">C9I98_07395</name>
</gene>
<keyword evidence="1" id="KW-0812">Transmembrane</keyword>
<organism evidence="2 3">
    <name type="scientific">Photobacterium sanctipauli</name>
    <dbReference type="NCBI Taxonomy" id="1342794"/>
    <lineage>
        <taxon>Bacteria</taxon>
        <taxon>Pseudomonadati</taxon>
        <taxon>Pseudomonadota</taxon>
        <taxon>Gammaproteobacteria</taxon>
        <taxon>Vibrionales</taxon>
        <taxon>Vibrionaceae</taxon>
        <taxon>Photobacterium</taxon>
    </lineage>
</organism>
<comment type="caution">
    <text evidence="2">The sequence shown here is derived from an EMBL/GenBank/DDBJ whole genome shotgun (WGS) entry which is preliminary data.</text>
</comment>
<proteinExistence type="predicted"/>
<dbReference type="Proteomes" id="UP000241771">
    <property type="component" value="Unassembled WGS sequence"/>
</dbReference>
<evidence type="ECO:0000313" key="2">
    <source>
        <dbReference type="EMBL" id="PSW20663.1"/>
    </source>
</evidence>
<dbReference type="AlphaFoldDB" id="A0A2T3NWI8"/>
<keyword evidence="1" id="KW-0472">Membrane</keyword>
<keyword evidence="1" id="KW-1133">Transmembrane helix</keyword>
<protein>
    <submittedName>
        <fullName evidence="2">Uncharacterized protein</fullName>
    </submittedName>
</protein>
<feature type="transmembrane region" description="Helical" evidence="1">
    <location>
        <begin position="42"/>
        <end position="63"/>
    </location>
</feature>
<feature type="transmembrane region" description="Helical" evidence="1">
    <location>
        <begin position="16"/>
        <end position="35"/>
    </location>
</feature>
<evidence type="ECO:0000256" key="1">
    <source>
        <dbReference type="SAM" id="Phobius"/>
    </source>
</evidence>
<reference evidence="2 3" key="1">
    <citation type="submission" date="2018-01" db="EMBL/GenBank/DDBJ databases">
        <title>Whole genome sequencing of Histamine producing bacteria.</title>
        <authorList>
            <person name="Butler K."/>
        </authorList>
    </citation>
    <scope>NUCLEOTIDE SEQUENCE [LARGE SCALE GENOMIC DNA]</scope>
    <source>
        <strain evidence="2 3">DSM 100436</strain>
    </source>
</reference>
<accession>A0A2T3NWI8</accession>